<dbReference type="Gene3D" id="3.30.9.10">
    <property type="entry name" value="D-Amino Acid Oxidase, subunit A, domain 2"/>
    <property type="match status" value="1"/>
</dbReference>
<dbReference type="InterPro" id="IPR001763">
    <property type="entry name" value="Rhodanese-like_dom"/>
</dbReference>
<evidence type="ECO:0000256" key="2">
    <source>
        <dbReference type="SAM" id="MobiDB-lite"/>
    </source>
</evidence>
<comment type="caution">
    <text evidence="4">The sequence shown here is derived from an EMBL/GenBank/DDBJ whole genome shotgun (WGS) entry which is preliminary data.</text>
</comment>
<dbReference type="Pfam" id="PF01266">
    <property type="entry name" value="DAO"/>
    <property type="match status" value="1"/>
</dbReference>
<keyword evidence="1" id="KW-0560">Oxidoreductase</keyword>
<dbReference type="SUPFAM" id="SSF51905">
    <property type="entry name" value="FAD/NAD(P)-binding domain"/>
    <property type="match status" value="1"/>
</dbReference>
<gene>
    <name evidence="4" type="ORF">PAF17_05555</name>
</gene>
<feature type="region of interest" description="Disordered" evidence="2">
    <location>
        <begin position="1"/>
        <end position="34"/>
    </location>
</feature>
<evidence type="ECO:0000313" key="5">
    <source>
        <dbReference type="Proteomes" id="UP001165641"/>
    </source>
</evidence>
<dbReference type="PANTHER" id="PTHR13847">
    <property type="entry name" value="SARCOSINE DEHYDROGENASE-RELATED"/>
    <property type="match status" value="1"/>
</dbReference>
<dbReference type="PRINTS" id="PR00411">
    <property type="entry name" value="PNDRDTASEI"/>
</dbReference>
<reference evidence="4" key="1">
    <citation type="submission" date="2022-12" db="EMBL/GenBank/DDBJ databases">
        <title>Paracoccus onchidii sp. nov., isolated from a marine invertebrate from the South China Sea.</title>
        <authorList>
            <person name="Xu S."/>
            <person name="Liu Z."/>
            <person name="Xu Y."/>
        </authorList>
    </citation>
    <scope>NUCLEOTIDE SEQUENCE</scope>
    <source>
        <strain evidence="4">Z330</strain>
    </source>
</reference>
<sequence length="440" mass="47996">MNATVSQPAHPYAGDGQHTTSYYAASANPSPERPPLRGNLDIDICVVGAGYSGLSTALHLAEKGHKVAILEGARVGWGASGRNGGQIVNGLNASLQTIGRRYGQDTARFVAGLVQEGGQIIRERVATYDIKCDLKNGNVFAALTDKHLRDLEDRKRLWESYGLENQRMLDRSEMQDHARSDLYTGGMLDVTGGHLHPLNLALGEAAAFEGLGGQIFEMSPVISVDSNAAKPVVKTVEGQVTCKTLVLCGNAYLGHVVPELTPRVMPVSTQVMATEPLGEALARELMPADTCIEDVRYILDYYRMSADHRLLFGGGTVYGGTDPKDIKAKLWKNLHKVFPQLEGRRIDYAWSGNFALSFSRVPQMGRIGGNTYFAHGYSGHGVTGSHTFGRILSEAIHGDTSRFDVFADLPWIPFPGGRTFRVPYSVMGSWWYALRDRLGV</sequence>
<dbReference type="PANTHER" id="PTHR13847:SF275">
    <property type="entry name" value="GAMMA-GLUTAMYLPUTRESCINE OXIDOREDUCTASE"/>
    <property type="match status" value="1"/>
</dbReference>
<dbReference type="EMBL" id="JAQBIE010000005">
    <property type="protein sequence ID" value="MDB6176973.1"/>
    <property type="molecule type" value="Genomic_DNA"/>
</dbReference>
<dbReference type="InterPro" id="IPR006076">
    <property type="entry name" value="FAD-dep_OxRdtase"/>
</dbReference>
<evidence type="ECO:0000313" key="4">
    <source>
        <dbReference type="EMBL" id="MDB6176973.1"/>
    </source>
</evidence>
<name>A0ABT4ZC85_9RHOB</name>
<organism evidence="4 5">
    <name type="scientific">Paracoccus onchidii</name>
    <dbReference type="NCBI Taxonomy" id="3017813"/>
    <lineage>
        <taxon>Bacteria</taxon>
        <taxon>Pseudomonadati</taxon>
        <taxon>Pseudomonadota</taxon>
        <taxon>Alphaproteobacteria</taxon>
        <taxon>Rhodobacterales</taxon>
        <taxon>Paracoccaceae</taxon>
        <taxon>Paracoccus</taxon>
    </lineage>
</organism>
<keyword evidence="5" id="KW-1185">Reference proteome</keyword>
<feature type="domain" description="Rhodanese" evidence="3">
    <location>
        <begin position="50"/>
        <end position="86"/>
    </location>
</feature>
<evidence type="ECO:0000256" key="1">
    <source>
        <dbReference type="ARBA" id="ARBA00023002"/>
    </source>
</evidence>
<protein>
    <submittedName>
        <fullName evidence="4">FAD-binding oxidoreductase</fullName>
    </submittedName>
</protein>
<feature type="compositionally biased region" description="Polar residues" evidence="2">
    <location>
        <begin position="17"/>
        <end position="29"/>
    </location>
</feature>
<dbReference type="Gene3D" id="3.50.50.60">
    <property type="entry name" value="FAD/NAD(P)-binding domain"/>
    <property type="match status" value="1"/>
</dbReference>
<dbReference type="RefSeq" id="WP_271888101.1">
    <property type="nucleotide sequence ID" value="NZ_JAQBIE010000005.1"/>
</dbReference>
<dbReference type="Proteomes" id="UP001165641">
    <property type="component" value="Unassembled WGS sequence"/>
</dbReference>
<accession>A0ABT4ZC85</accession>
<evidence type="ECO:0000259" key="3">
    <source>
        <dbReference type="PROSITE" id="PS50206"/>
    </source>
</evidence>
<dbReference type="PROSITE" id="PS50206">
    <property type="entry name" value="RHODANESE_3"/>
    <property type="match status" value="1"/>
</dbReference>
<proteinExistence type="predicted"/>
<dbReference type="InterPro" id="IPR036188">
    <property type="entry name" value="FAD/NAD-bd_sf"/>
</dbReference>